<dbReference type="AlphaFoldDB" id="A0A2W4TCP5"/>
<comment type="caution">
    <text evidence="1">The sequence shown here is derived from an EMBL/GenBank/DDBJ whole genome shotgun (WGS) entry which is preliminary data.</text>
</comment>
<dbReference type="EMBL" id="QJPH01000136">
    <property type="protein sequence ID" value="PZN85020.1"/>
    <property type="molecule type" value="Genomic_DNA"/>
</dbReference>
<reference evidence="1 2" key="1">
    <citation type="journal article" date="2018" name="Aquat. Microb. Ecol.">
        <title>Gammaproteobacterial methanotrophs dominate.</title>
        <authorList>
            <person name="Rissanen A.J."/>
            <person name="Saarenheimo J."/>
            <person name="Tiirola M."/>
            <person name="Peura S."/>
            <person name="Aalto S.L."/>
            <person name="Karvinen A."/>
            <person name="Nykanen H."/>
        </authorList>
    </citation>
    <scope>NUCLEOTIDE SEQUENCE [LARGE SCALE GENOMIC DNA]</scope>
    <source>
        <strain evidence="1">AMbin10</strain>
    </source>
</reference>
<evidence type="ECO:0000313" key="2">
    <source>
        <dbReference type="Proteomes" id="UP000249396"/>
    </source>
</evidence>
<name>A0A2W4TCP5_9GAMM</name>
<proteinExistence type="predicted"/>
<sequence length="176" mass="21007">MSRVKPENDHQKILEFLHKTYFFIGIQDQDAEIYDEAFDAFNRLTRQNNTYAKKLIARSEFVSAAEISVNISKYLYNSYNQIMIPPTSALPIFNLWRLTFERYAAYTLLRYKMAEKNKFSLFRPQQILLFIRYIKFGNSLKKAYKELTRYSNNIGVSSCEISKWMYEGKQSYHEHT</sequence>
<accession>A0A2W4TCP5</accession>
<organism evidence="1 2">
    <name type="scientific">Candidatus Methylumidiphilus alinenensis</name>
    <dbReference type="NCBI Taxonomy" id="2202197"/>
    <lineage>
        <taxon>Bacteria</taxon>
        <taxon>Pseudomonadati</taxon>
        <taxon>Pseudomonadota</taxon>
        <taxon>Gammaproteobacteria</taxon>
        <taxon>Methylococcales</taxon>
        <taxon>Candidatus Methylumidiphilus</taxon>
    </lineage>
</organism>
<dbReference type="Proteomes" id="UP000249396">
    <property type="component" value="Unassembled WGS sequence"/>
</dbReference>
<protein>
    <submittedName>
        <fullName evidence="1">Uncharacterized protein</fullName>
    </submittedName>
</protein>
<evidence type="ECO:0000313" key="1">
    <source>
        <dbReference type="EMBL" id="PZN85020.1"/>
    </source>
</evidence>
<gene>
    <name evidence="1" type="ORF">DM484_01875</name>
</gene>